<name>A0ABW3YA49_9ACTN</name>
<feature type="domain" description="OmpR/PhoB-type" evidence="6">
    <location>
        <begin position="1"/>
        <end position="92"/>
    </location>
</feature>
<dbReference type="InterPro" id="IPR021005">
    <property type="entry name" value="Znf_CGNR"/>
</dbReference>
<dbReference type="Pfam" id="PF00486">
    <property type="entry name" value="Trans_reg_C"/>
    <property type="match status" value="1"/>
</dbReference>
<keyword evidence="2" id="KW-0805">Transcription regulation</keyword>
<dbReference type="Gene3D" id="1.25.40.10">
    <property type="entry name" value="Tetratricopeptide repeat domain"/>
    <property type="match status" value="1"/>
</dbReference>
<evidence type="ECO:0000256" key="5">
    <source>
        <dbReference type="PROSITE-ProRule" id="PRU01091"/>
    </source>
</evidence>
<dbReference type="Proteomes" id="UP001597260">
    <property type="component" value="Unassembled WGS sequence"/>
</dbReference>
<dbReference type="SUPFAM" id="SSF46894">
    <property type="entry name" value="C-terminal effector domain of the bipartite response regulators"/>
    <property type="match status" value="1"/>
</dbReference>
<dbReference type="CDD" id="cd15831">
    <property type="entry name" value="BTAD"/>
    <property type="match status" value="1"/>
</dbReference>
<dbReference type="EMBL" id="JBHTMP010000011">
    <property type="protein sequence ID" value="MFD1321324.1"/>
    <property type="molecule type" value="Genomic_DNA"/>
</dbReference>
<evidence type="ECO:0000256" key="2">
    <source>
        <dbReference type="ARBA" id="ARBA00023015"/>
    </source>
</evidence>
<keyword evidence="8" id="KW-1185">Reference proteome</keyword>
<dbReference type="InterPro" id="IPR016032">
    <property type="entry name" value="Sig_transdc_resp-reg_C-effctor"/>
</dbReference>
<dbReference type="InterPro" id="IPR010852">
    <property type="entry name" value="ABATE"/>
</dbReference>
<dbReference type="Gene3D" id="1.10.10.10">
    <property type="entry name" value="Winged helix-like DNA-binding domain superfamily/Winged helix DNA-binding domain"/>
    <property type="match status" value="1"/>
</dbReference>
<dbReference type="PANTHER" id="PTHR35807">
    <property type="entry name" value="TRANSCRIPTIONAL REGULATOR REDD-RELATED"/>
    <property type="match status" value="1"/>
</dbReference>
<evidence type="ECO:0000259" key="6">
    <source>
        <dbReference type="PROSITE" id="PS51755"/>
    </source>
</evidence>
<dbReference type="SUPFAM" id="SSF160904">
    <property type="entry name" value="Jann2411-like"/>
    <property type="match status" value="1"/>
</dbReference>
<dbReference type="SMART" id="SM01043">
    <property type="entry name" value="BTAD"/>
    <property type="match status" value="1"/>
</dbReference>
<keyword evidence="3 5" id="KW-0238">DNA-binding</keyword>
<dbReference type="SUPFAM" id="SSF48452">
    <property type="entry name" value="TPR-like"/>
    <property type="match status" value="1"/>
</dbReference>
<dbReference type="InterPro" id="IPR036388">
    <property type="entry name" value="WH-like_DNA-bd_sf"/>
</dbReference>
<dbReference type="Pfam" id="PF03704">
    <property type="entry name" value="BTAD"/>
    <property type="match status" value="1"/>
</dbReference>
<evidence type="ECO:0000256" key="1">
    <source>
        <dbReference type="ARBA" id="ARBA00005820"/>
    </source>
</evidence>
<dbReference type="InterPro" id="IPR005158">
    <property type="entry name" value="BTAD"/>
</dbReference>
<organism evidence="7 8">
    <name type="scientific">Micromonospora sonneratiae</name>
    <dbReference type="NCBI Taxonomy" id="1184706"/>
    <lineage>
        <taxon>Bacteria</taxon>
        <taxon>Bacillati</taxon>
        <taxon>Actinomycetota</taxon>
        <taxon>Actinomycetes</taxon>
        <taxon>Micromonosporales</taxon>
        <taxon>Micromonosporaceae</taxon>
        <taxon>Micromonospora</taxon>
    </lineage>
</organism>
<dbReference type="Gene3D" id="1.10.3300.10">
    <property type="entry name" value="Jann2411-like domain"/>
    <property type="match status" value="1"/>
</dbReference>
<reference evidence="8" key="1">
    <citation type="journal article" date="2019" name="Int. J. Syst. Evol. Microbiol.">
        <title>The Global Catalogue of Microorganisms (GCM) 10K type strain sequencing project: providing services to taxonomists for standard genome sequencing and annotation.</title>
        <authorList>
            <consortium name="The Broad Institute Genomics Platform"/>
            <consortium name="The Broad Institute Genome Sequencing Center for Infectious Disease"/>
            <person name="Wu L."/>
            <person name="Ma J."/>
        </authorList>
    </citation>
    <scope>NUCLEOTIDE SEQUENCE [LARGE SCALE GENOMIC DNA]</scope>
    <source>
        <strain evidence="8">JCM 31037</strain>
    </source>
</reference>
<comment type="caution">
    <text evidence="7">The sequence shown here is derived from an EMBL/GenBank/DDBJ whole genome shotgun (WGS) entry which is preliminary data.</text>
</comment>
<comment type="similarity">
    <text evidence="1">Belongs to the AfsR/DnrI/RedD regulatory family.</text>
</comment>
<evidence type="ECO:0000256" key="4">
    <source>
        <dbReference type="ARBA" id="ARBA00023163"/>
    </source>
</evidence>
<proteinExistence type="inferred from homology"/>
<gene>
    <name evidence="7" type="ORF">ACFQ4H_09505</name>
</gene>
<sequence>MEFRLLGQFEAIRDGKPVPVGRRRQERLLLAILLLEAGRTVTVDRLTDLLWDGAPPASARGTVHTYVGRLRAALSPHGVEITTKGRGYAVASVEVDTARFADLAREAAGTADPAERVRLGGAALALWRGPILADLIEEPLRQRLGGPLRDLQLTTAEMCVQSLLDMGHHDRVVRDLAGLAEEHPVREGLVAGVMTALYRSARQADALRLYDRAHKALASELGVEPGPELETVYQRILVGDPRLERPAAPVYAVRVRDHWLPWSVGSHPALDFCNTYAGWGGERVPGGEWLRGYSTLAVWADHQNLLDDGAVTRLLAAATRDPLGATAVLDEARHLRERLYTCLTNPADASAFAAVARYVEGAARDLVFRRGPDGLGRWHPSHRAGLCAPLYAAAHSAGELLADPRRLTVCACPGRHCGWLFLDQGGRRRFCSVATCSHPEVA</sequence>
<feature type="DNA-binding region" description="OmpR/PhoB-type" evidence="5">
    <location>
        <begin position="1"/>
        <end position="92"/>
    </location>
</feature>
<dbReference type="RefSeq" id="WP_377569323.1">
    <property type="nucleotide sequence ID" value="NZ_JBHTMP010000011.1"/>
</dbReference>
<dbReference type="InterPro" id="IPR023286">
    <property type="entry name" value="ABATE_dom_sf"/>
</dbReference>
<dbReference type="Pfam" id="PF11706">
    <property type="entry name" value="zf-CGNR"/>
    <property type="match status" value="1"/>
</dbReference>
<dbReference type="InterPro" id="IPR011990">
    <property type="entry name" value="TPR-like_helical_dom_sf"/>
</dbReference>
<accession>A0ABW3YA49</accession>
<protein>
    <submittedName>
        <fullName evidence="7">BTAD domain-containing putative transcriptional regulator</fullName>
    </submittedName>
</protein>
<dbReference type="PROSITE" id="PS51755">
    <property type="entry name" value="OMPR_PHOB"/>
    <property type="match status" value="1"/>
</dbReference>
<evidence type="ECO:0000313" key="7">
    <source>
        <dbReference type="EMBL" id="MFD1321324.1"/>
    </source>
</evidence>
<dbReference type="PANTHER" id="PTHR35807:SF1">
    <property type="entry name" value="TRANSCRIPTIONAL REGULATOR REDD"/>
    <property type="match status" value="1"/>
</dbReference>
<evidence type="ECO:0000256" key="3">
    <source>
        <dbReference type="ARBA" id="ARBA00023125"/>
    </source>
</evidence>
<evidence type="ECO:0000313" key="8">
    <source>
        <dbReference type="Proteomes" id="UP001597260"/>
    </source>
</evidence>
<dbReference type="Pfam" id="PF07336">
    <property type="entry name" value="ABATE"/>
    <property type="match status" value="1"/>
</dbReference>
<dbReference type="SMART" id="SM00862">
    <property type="entry name" value="Trans_reg_C"/>
    <property type="match status" value="1"/>
</dbReference>
<dbReference type="InterPro" id="IPR001867">
    <property type="entry name" value="OmpR/PhoB-type_DNA-bd"/>
</dbReference>
<keyword evidence="4" id="KW-0804">Transcription</keyword>
<dbReference type="InterPro" id="IPR051677">
    <property type="entry name" value="AfsR-DnrI-RedD_regulator"/>
</dbReference>